<evidence type="ECO:0000256" key="5">
    <source>
        <dbReference type="NCBIfam" id="TIGR00168"/>
    </source>
</evidence>
<comment type="caution">
    <text evidence="8">The sequence shown here is derived from an EMBL/GenBank/DDBJ whole genome shotgun (WGS) entry which is preliminary data.</text>
</comment>
<evidence type="ECO:0000256" key="2">
    <source>
        <dbReference type="ARBA" id="ARBA00022540"/>
    </source>
</evidence>
<evidence type="ECO:0000256" key="4">
    <source>
        <dbReference type="HAMAP-Rule" id="MF_00080"/>
    </source>
</evidence>
<dbReference type="HAMAP" id="MF_00080">
    <property type="entry name" value="IF_3"/>
    <property type="match status" value="1"/>
</dbReference>
<dbReference type="Pfam" id="PF00707">
    <property type="entry name" value="IF3_C"/>
    <property type="match status" value="1"/>
</dbReference>
<evidence type="ECO:0000259" key="7">
    <source>
        <dbReference type="Pfam" id="PF05198"/>
    </source>
</evidence>
<dbReference type="GO" id="GO:0032790">
    <property type="term" value="P:ribosome disassembly"/>
    <property type="evidence" value="ECO:0007669"/>
    <property type="project" value="TreeGrafter"/>
</dbReference>
<dbReference type="InterPro" id="IPR036788">
    <property type="entry name" value="T_IF-3_C_sf"/>
</dbReference>
<dbReference type="InterPro" id="IPR036787">
    <property type="entry name" value="T_IF-3_N_sf"/>
</dbReference>
<dbReference type="GO" id="GO:0043022">
    <property type="term" value="F:ribosome binding"/>
    <property type="evidence" value="ECO:0007669"/>
    <property type="project" value="TreeGrafter"/>
</dbReference>
<dbReference type="AlphaFoldDB" id="A0A1F6A990"/>
<dbReference type="SUPFAM" id="SSF54364">
    <property type="entry name" value="Translation initiation factor IF3, N-terminal domain"/>
    <property type="match status" value="1"/>
</dbReference>
<keyword evidence="2 4" id="KW-0396">Initiation factor</keyword>
<dbReference type="Proteomes" id="UP000177092">
    <property type="component" value="Unassembled WGS sequence"/>
</dbReference>
<dbReference type="Gene3D" id="3.30.110.10">
    <property type="entry name" value="Translation initiation factor 3 (IF-3), C-terminal domain"/>
    <property type="match status" value="1"/>
</dbReference>
<dbReference type="STRING" id="1798384.A3D03_04125"/>
<evidence type="ECO:0000256" key="3">
    <source>
        <dbReference type="ARBA" id="ARBA00022917"/>
    </source>
</evidence>
<comment type="subunit">
    <text evidence="4">Monomer.</text>
</comment>
<accession>A0A1F6A990</accession>
<comment type="similarity">
    <text evidence="1 4">Belongs to the IF-3 family.</text>
</comment>
<sequence>MRTKYYRLNYQISAPQIRLLDDKGKQIGIIDKNEALRRAKTEEKDLVEIAPNAKPPVVKLIDYKKFKYLEEKKKRESGKSVKNVGIKGIRLSPFIGTHDLQVRINQGKSFLEDGNQLKIMVAFKGRQIIHKNFGFDIMNKVVEALKEQSKVIKSPYFEGKVLASILSPYKKGADKNV</sequence>
<gene>
    <name evidence="4" type="primary">infC</name>
    <name evidence="8" type="ORF">A3D03_04125</name>
</gene>
<reference evidence="8 9" key="1">
    <citation type="journal article" date="2016" name="Nat. Commun.">
        <title>Thousands of microbial genomes shed light on interconnected biogeochemical processes in an aquifer system.</title>
        <authorList>
            <person name="Anantharaman K."/>
            <person name="Brown C.T."/>
            <person name="Hug L.A."/>
            <person name="Sharon I."/>
            <person name="Castelle C.J."/>
            <person name="Probst A.J."/>
            <person name="Thomas B.C."/>
            <person name="Singh A."/>
            <person name="Wilkins M.J."/>
            <person name="Karaoz U."/>
            <person name="Brodie E.L."/>
            <person name="Williams K.H."/>
            <person name="Hubbard S.S."/>
            <person name="Banfield J.F."/>
        </authorList>
    </citation>
    <scope>NUCLEOTIDE SEQUENCE [LARGE SCALE GENOMIC DNA]</scope>
</reference>
<dbReference type="EMBL" id="MFJN01000034">
    <property type="protein sequence ID" value="OGG20847.1"/>
    <property type="molecule type" value="Genomic_DNA"/>
</dbReference>
<dbReference type="InterPro" id="IPR001288">
    <property type="entry name" value="Translation_initiation_fac_3"/>
</dbReference>
<dbReference type="InterPro" id="IPR019815">
    <property type="entry name" value="Translation_initiation_fac_3_C"/>
</dbReference>
<keyword evidence="3 4" id="KW-0648">Protein biosynthesis</keyword>
<dbReference type="Pfam" id="PF05198">
    <property type="entry name" value="IF3_N"/>
    <property type="match status" value="1"/>
</dbReference>
<organism evidence="8 9">
    <name type="scientific">Candidatus Gottesmanbacteria bacterium RIFCSPHIGHO2_02_FULL_40_13</name>
    <dbReference type="NCBI Taxonomy" id="1798384"/>
    <lineage>
        <taxon>Bacteria</taxon>
        <taxon>Candidatus Gottesmaniibacteriota</taxon>
    </lineage>
</organism>
<evidence type="ECO:0000313" key="9">
    <source>
        <dbReference type="Proteomes" id="UP000177092"/>
    </source>
</evidence>
<evidence type="ECO:0000256" key="1">
    <source>
        <dbReference type="ARBA" id="ARBA00005439"/>
    </source>
</evidence>
<dbReference type="PANTHER" id="PTHR10938">
    <property type="entry name" value="TRANSLATION INITIATION FACTOR IF-3"/>
    <property type="match status" value="1"/>
</dbReference>
<proteinExistence type="inferred from homology"/>
<comment type="subcellular location">
    <subcellularLocation>
        <location evidence="4">Cytoplasm</location>
    </subcellularLocation>
</comment>
<feature type="domain" description="Translation initiation factor 3 N-terminal" evidence="7">
    <location>
        <begin position="9"/>
        <end position="76"/>
    </location>
</feature>
<dbReference type="SUPFAM" id="SSF55200">
    <property type="entry name" value="Translation initiation factor IF3, C-terminal domain"/>
    <property type="match status" value="1"/>
</dbReference>
<name>A0A1F6A990_9BACT</name>
<dbReference type="InterPro" id="IPR019814">
    <property type="entry name" value="Translation_initiation_fac_3_N"/>
</dbReference>
<keyword evidence="4" id="KW-0963">Cytoplasm</keyword>
<dbReference type="GO" id="GO:0003743">
    <property type="term" value="F:translation initiation factor activity"/>
    <property type="evidence" value="ECO:0007669"/>
    <property type="project" value="UniProtKB-UniRule"/>
</dbReference>
<feature type="domain" description="Translation initiation factor 3 C-terminal" evidence="6">
    <location>
        <begin position="85"/>
        <end position="168"/>
    </location>
</feature>
<dbReference type="NCBIfam" id="TIGR00168">
    <property type="entry name" value="infC"/>
    <property type="match status" value="1"/>
</dbReference>
<dbReference type="Gene3D" id="3.10.20.80">
    <property type="entry name" value="Translation initiation factor 3 (IF-3), N-terminal domain"/>
    <property type="match status" value="1"/>
</dbReference>
<protein>
    <recommendedName>
        <fullName evidence="4 5">Translation initiation factor IF-3</fullName>
    </recommendedName>
</protein>
<dbReference type="PANTHER" id="PTHR10938:SF0">
    <property type="entry name" value="TRANSLATION INITIATION FACTOR IF-3, MITOCHONDRIAL"/>
    <property type="match status" value="1"/>
</dbReference>
<evidence type="ECO:0000313" key="8">
    <source>
        <dbReference type="EMBL" id="OGG20847.1"/>
    </source>
</evidence>
<comment type="function">
    <text evidence="4">IF-3 binds to the 30S ribosomal subunit and shifts the equilibrium between 70S ribosomes and their 50S and 30S subunits in favor of the free subunits, thus enhancing the availability of 30S subunits on which protein synthesis initiation begins.</text>
</comment>
<dbReference type="GO" id="GO:0005829">
    <property type="term" value="C:cytosol"/>
    <property type="evidence" value="ECO:0007669"/>
    <property type="project" value="TreeGrafter"/>
</dbReference>
<evidence type="ECO:0000259" key="6">
    <source>
        <dbReference type="Pfam" id="PF00707"/>
    </source>
</evidence>
<dbReference type="GO" id="GO:0016020">
    <property type="term" value="C:membrane"/>
    <property type="evidence" value="ECO:0007669"/>
    <property type="project" value="TreeGrafter"/>
</dbReference>